<reference evidence="3" key="1">
    <citation type="journal article" date="2019" name="Int. J. Syst. Evol. Microbiol.">
        <title>The Global Catalogue of Microorganisms (GCM) 10K type strain sequencing project: providing services to taxonomists for standard genome sequencing and annotation.</title>
        <authorList>
            <consortium name="The Broad Institute Genomics Platform"/>
            <consortium name="The Broad Institute Genome Sequencing Center for Infectious Disease"/>
            <person name="Wu L."/>
            <person name="Ma J."/>
        </authorList>
    </citation>
    <scope>NUCLEOTIDE SEQUENCE [LARGE SCALE GENOMIC DNA]</scope>
    <source>
        <strain evidence="3">JCM 17727</strain>
    </source>
</reference>
<name>A0ABP8I8W1_9GAMM</name>
<gene>
    <name evidence="2" type="ORF">GCM10023150_22210</name>
</gene>
<feature type="transmembrane region" description="Helical" evidence="1">
    <location>
        <begin position="336"/>
        <end position="357"/>
    </location>
</feature>
<sequence>MSESQTKYGKGAISWMAQNPVAANLLMIVLLLGGVFTALNIQKEVFPQFQLDIVNVSVGYPGAAPSEVETGVLQPVEEAVRGLEGIREITARAREGGGNVEIELVSGADRMKAFQDIDQAIARIRTFPEEADQPEVSLEAQQREAMEIGLFGSVDVWTLRILAERLRDRLLSDPNMTLVELGNVPDYITHVEISADTLRKYGLTLPDIAQMISQSSQDIPAGAVRTFDGEILLRMQERKVWAEEFADIDIISGENGATIKLGDIAIIEDGFEEGNFHSQFNGVPSVEVNIFRTGNESPLDIEQSVYQIMESFERTLPPGVEWRIDSNNAQDFRQRLGLILENGVASILIVLAILSLFLASKLAFWVMMGMTISYVGSVLFLPGLGVSINMVSLFGFLVALGLVVDDAIVVGENVFEERKNHSDPLKAAIEGTKSVATPVTFSIITTLIAFVPLLFMPGETGLFWWPLPVVVMTVLALSLFEALYILPAHLGHVKKSANDNAILRPIKNVQVKFAKKFDAFVQGPYKSFLDLCLRARYITISAALALLFVSFSYMNSAHMGIINMPEVAANEIEAGISMPVGTTPAQAGAMAIKLTDATVRMYEENNLDRVADGIKTNVRGQDFIDVEIVLRPPEERDMTAREIIQLWRDELGDIQGVDQITIEAERGPGGWRPDISVDLSHNNIDTLEQASQRLIAELETFTNTADINDNFDKGKKRIDFRLLPEGRALGLTPEYVGEQLRGAFFGSLAVRQLRGNNETEVRVKLPESEREDLSYLEDLIIRTPSGAEVPLFEVTAFEYTEAFSSINRRNGMRVVTVSTDVEPKREIVQVVNALNQEVLPRLRADFSGLTWTFQGSNAEMRESTQQLYGYFGLALIVIYALLAVVFRSYSQPFIVLSAIPFGIIGAVIGHIIMGYDISLISKMGFVALSGVVLNASLIMVDYANKLQSQSNGTTAYDAIKQAGLRRFRPIILTTLTTFGGLSPILLETSLQAQYLIPMAISLGFGIVFSTAIILILVPCLYMMLEDIKSVASQKADASKESSN</sequence>
<dbReference type="SUPFAM" id="SSF82866">
    <property type="entry name" value="Multidrug efflux transporter AcrB transmembrane domain"/>
    <property type="match status" value="2"/>
</dbReference>
<protein>
    <submittedName>
        <fullName evidence="2">Efflux RND transporter permease subunit</fullName>
    </submittedName>
</protein>
<dbReference type="Gene3D" id="3.30.70.1440">
    <property type="entry name" value="Multidrug efflux transporter AcrB pore domain"/>
    <property type="match status" value="1"/>
</dbReference>
<comment type="caution">
    <text evidence="2">The sequence shown here is derived from an EMBL/GenBank/DDBJ whole genome shotgun (WGS) entry which is preliminary data.</text>
</comment>
<proteinExistence type="predicted"/>
<keyword evidence="1" id="KW-0812">Transmembrane</keyword>
<dbReference type="InterPro" id="IPR001036">
    <property type="entry name" value="Acrflvin-R"/>
</dbReference>
<dbReference type="EMBL" id="BAABFU010000003">
    <property type="protein sequence ID" value="GAA4353511.1"/>
    <property type="molecule type" value="Genomic_DNA"/>
</dbReference>
<dbReference type="Gene3D" id="3.30.2090.10">
    <property type="entry name" value="Multidrug efflux transporter AcrB TolC docking domain, DN and DC subdomains"/>
    <property type="match status" value="2"/>
</dbReference>
<dbReference type="Pfam" id="PF00873">
    <property type="entry name" value="ACR_tran"/>
    <property type="match status" value="1"/>
</dbReference>
<feature type="transmembrane region" description="Helical" evidence="1">
    <location>
        <begin position="435"/>
        <end position="456"/>
    </location>
</feature>
<evidence type="ECO:0000313" key="3">
    <source>
        <dbReference type="Proteomes" id="UP001501294"/>
    </source>
</evidence>
<keyword evidence="1" id="KW-0472">Membrane</keyword>
<keyword evidence="3" id="KW-1185">Reference proteome</keyword>
<feature type="transmembrane region" description="Helical" evidence="1">
    <location>
        <begin position="462"/>
        <end position="486"/>
    </location>
</feature>
<feature type="transmembrane region" description="Helical" evidence="1">
    <location>
        <begin position="867"/>
        <end position="886"/>
    </location>
</feature>
<dbReference type="PANTHER" id="PTHR32063:SF33">
    <property type="entry name" value="RND SUPERFAMILY EFFLUX PUMP PERMEASE COMPONENT"/>
    <property type="match status" value="1"/>
</dbReference>
<feature type="transmembrane region" description="Helical" evidence="1">
    <location>
        <begin position="893"/>
        <end position="913"/>
    </location>
</feature>
<dbReference type="PRINTS" id="PR00702">
    <property type="entry name" value="ACRIFLAVINRP"/>
</dbReference>
<dbReference type="RefSeq" id="WP_223579065.1">
    <property type="nucleotide sequence ID" value="NZ_BAABFU010000003.1"/>
</dbReference>
<keyword evidence="1" id="KW-1133">Transmembrane helix</keyword>
<organism evidence="2 3">
    <name type="scientific">Kangiella taiwanensis</name>
    <dbReference type="NCBI Taxonomy" id="1079179"/>
    <lineage>
        <taxon>Bacteria</taxon>
        <taxon>Pseudomonadati</taxon>
        <taxon>Pseudomonadota</taxon>
        <taxon>Gammaproteobacteria</taxon>
        <taxon>Kangiellales</taxon>
        <taxon>Kangiellaceae</taxon>
        <taxon>Kangiella</taxon>
    </lineage>
</organism>
<feature type="transmembrane region" description="Helical" evidence="1">
    <location>
        <begin position="998"/>
        <end position="1024"/>
    </location>
</feature>
<dbReference type="Proteomes" id="UP001501294">
    <property type="component" value="Unassembled WGS sequence"/>
</dbReference>
<feature type="transmembrane region" description="Helical" evidence="1">
    <location>
        <begin position="21"/>
        <end position="41"/>
    </location>
</feature>
<dbReference type="Gene3D" id="3.30.70.1430">
    <property type="entry name" value="Multidrug efflux transporter AcrB pore domain"/>
    <property type="match status" value="2"/>
</dbReference>
<dbReference type="Gene3D" id="3.30.70.1320">
    <property type="entry name" value="Multidrug efflux transporter AcrB pore domain like"/>
    <property type="match status" value="1"/>
</dbReference>
<dbReference type="InterPro" id="IPR027463">
    <property type="entry name" value="AcrB_DN_DC_subdom"/>
</dbReference>
<evidence type="ECO:0000313" key="2">
    <source>
        <dbReference type="EMBL" id="GAA4353511.1"/>
    </source>
</evidence>
<dbReference type="SUPFAM" id="SSF82693">
    <property type="entry name" value="Multidrug efflux transporter AcrB pore domain, PN1, PN2, PC1 and PC2 subdomains"/>
    <property type="match status" value="2"/>
</dbReference>
<accession>A0ABP8I8W1</accession>
<feature type="transmembrane region" description="Helical" evidence="1">
    <location>
        <begin position="969"/>
        <end position="986"/>
    </location>
</feature>
<feature type="transmembrane region" description="Helical" evidence="1">
    <location>
        <begin position="535"/>
        <end position="554"/>
    </location>
</feature>
<dbReference type="PANTHER" id="PTHR32063">
    <property type="match status" value="1"/>
</dbReference>
<dbReference type="SUPFAM" id="SSF82714">
    <property type="entry name" value="Multidrug efflux transporter AcrB TolC docking domain, DN and DC subdomains"/>
    <property type="match status" value="2"/>
</dbReference>
<dbReference type="Gene3D" id="1.20.1640.10">
    <property type="entry name" value="Multidrug efflux transporter AcrB transmembrane domain"/>
    <property type="match status" value="2"/>
</dbReference>
<evidence type="ECO:0000256" key="1">
    <source>
        <dbReference type="SAM" id="Phobius"/>
    </source>
</evidence>